<dbReference type="AlphaFoldDB" id="A0ABD1H4V6"/>
<name>A0ABD1H4V6_SALDI</name>
<dbReference type="Proteomes" id="UP001567538">
    <property type="component" value="Unassembled WGS sequence"/>
</dbReference>
<comment type="caution">
    <text evidence="3">The sequence shown here is derived from an EMBL/GenBank/DDBJ whole genome shotgun (WGS) entry which is preliminary data.</text>
</comment>
<dbReference type="InterPro" id="IPR012458">
    <property type="entry name" value="DUF1664"/>
</dbReference>
<feature type="transmembrane region" description="Helical" evidence="1">
    <location>
        <begin position="6"/>
        <end position="22"/>
    </location>
</feature>
<keyword evidence="1" id="KW-0472">Membrane</keyword>
<dbReference type="PANTHER" id="PTHR47289">
    <property type="entry name" value="TRANSCRIPTION FACTOR, PUTATIVE (DUF1664)-RELATED"/>
    <property type="match status" value="1"/>
</dbReference>
<accession>A0ABD1H4V6</accession>
<evidence type="ECO:0000259" key="2">
    <source>
        <dbReference type="Pfam" id="PF07889"/>
    </source>
</evidence>
<protein>
    <recommendedName>
        <fullName evidence="2">DUF1664 domain-containing protein</fullName>
    </recommendedName>
</protein>
<proteinExistence type="predicted"/>
<dbReference type="PANTHER" id="PTHR47289:SF2">
    <property type="entry name" value="TRANSCRIPTION FACTOR, PUTATIVE (DUF1664)-RELATED"/>
    <property type="match status" value="1"/>
</dbReference>
<reference evidence="3 4" key="1">
    <citation type="submission" date="2024-06" db="EMBL/GenBank/DDBJ databases">
        <title>A chromosome level genome sequence of Diviner's sage (Salvia divinorum).</title>
        <authorList>
            <person name="Ford S.A."/>
            <person name="Ro D.-K."/>
            <person name="Ness R.W."/>
            <person name="Phillips M.A."/>
        </authorList>
    </citation>
    <scope>NUCLEOTIDE SEQUENCE [LARGE SCALE GENOMIC DNA]</scope>
    <source>
        <strain evidence="3">SAF-2024a</strain>
        <tissue evidence="3">Leaf</tissue>
    </source>
</reference>
<dbReference type="Pfam" id="PF07889">
    <property type="entry name" value="DUF1664"/>
    <property type="match status" value="1"/>
</dbReference>
<evidence type="ECO:0000256" key="1">
    <source>
        <dbReference type="SAM" id="Phobius"/>
    </source>
</evidence>
<organism evidence="3 4">
    <name type="scientific">Salvia divinorum</name>
    <name type="common">Maria pastora</name>
    <name type="synonym">Diviner's sage</name>
    <dbReference type="NCBI Taxonomy" id="28513"/>
    <lineage>
        <taxon>Eukaryota</taxon>
        <taxon>Viridiplantae</taxon>
        <taxon>Streptophyta</taxon>
        <taxon>Embryophyta</taxon>
        <taxon>Tracheophyta</taxon>
        <taxon>Spermatophyta</taxon>
        <taxon>Magnoliopsida</taxon>
        <taxon>eudicotyledons</taxon>
        <taxon>Gunneridae</taxon>
        <taxon>Pentapetalae</taxon>
        <taxon>asterids</taxon>
        <taxon>lamiids</taxon>
        <taxon>Lamiales</taxon>
        <taxon>Lamiaceae</taxon>
        <taxon>Nepetoideae</taxon>
        <taxon>Mentheae</taxon>
        <taxon>Salviinae</taxon>
        <taxon>Salvia</taxon>
        <taxon>Salvia subgen. Calosphace</taxon>
    </lineage>
</organism>
<keyword evidence="4" id="KW-1185">Reference proteome</keyword>
<feature type="domain" description="DUF1664" evidence="2">
    <location>
        <begin position="4"/>
        <end position="61"/>
    </location>
</feature>
<sequence>MSSGKYGIVIITIVVGYGYIWWKGWKISDMMFATRRGLNDACLSVAKQLETLYSSVSVTKNVYPHEVSGNVKSIDSKFQTVHHVVRSLKLKVKLRLAG</sequence>
<keyword evidence="1" id="KW-1133">Transmembrane helix</keyword>
<keyword evidence="1" id="KW-0812">Transmembrane</keyword>
<evidence type="ECO:0000313" key="4">
    <source>
        <dbReference type="Proteomes" id="UP001567538"/>
    </source>
</evidence>
<dbReference type="EMBL" id="JBEAFC010000007">
    <property type="protein sequence ID" value="KAL1550473.1"/>
    <property type="molecule type" value="Genomic_DNA"/>
</dbReference>
<evidence type="ECO:0000313" key="3">
    <source>
        <dbReference type="EMBL" id="KAL1550473.1"/>
    </source>
</evidence>
<gene>
    <name evidence="3" type="ORF">AAHA92_18428</name>
</gene>